<dbReference type="Proteomes" id="UP000193498">
    <property type="component" value="Unassembled WGS sequence"/>
</dbReference>
<keyword evidence="4" id="KW-1185">Reference proteome</keyword>
<feature type="region of interest" description="Disordered" evidence="1">
    <location>
        <begin position="30"/>
        <end position="49"/>
    </location>
</feature>
<gene>
    <name evidence="3" type="ORF">K493DRAFT_313876</name>
</gene>
<feature type="chain" id="PRO_5012350012" evidence="2">
    <location>
        <begin position="22"/>
        <end position="58"/>
    </location>
</feature>
<evidence type="ECO:0000313" key="3">
    <source>
        <dbReference type="EMBL" id="ORX97926.1"/>
    </source>
</evidence>
<organism evidence="3 4">
    <name type="scientific">Basidiobolus meristosporus CBS 931.73</name>
    <dbReference type="NCBI Taxonomy" id="1314790"/>
    <lineage>
        <taxon>Eukaryota</taxon>
        <taxon>Fungi</taxon>
        <taxon>Fungi incertae sedis</taxon>
        <taxon>Zoopagomycota</taxon>
        <taxon>Entomophthoromycotina</taxon>
        <taxon>Basidiobolomycetes</taxon>
        <taxon>Basidiobolales</taxon>
        <taxon>Basidiobolaceae</taxon>
        <taxon>Basidiobolus</taxon>
    </lineage>
</organism>
<dbReference type="AlphaFoldDB" id="A0A1Y1YJJ0"/>
<proteinExistence type="predicted"/>
<feature type="non-terminal residue" evidence="3">
    <location>
        <position position="58"/>
    </location>
</feature>
<feature type="compositionally biased region" description="Low complexity" evidence="1">
    <location>
        <begin position="31"/>
        <end position="42"/>
    </location>
</feature>
<evidence type="ECO:0000313" key="4">
    <source>
        <dbReference type="Proteomes" id="UP000193498"/>
    </source>
</evidence>
<evidence type="ECO:0000256" key="2">
    <source>
        <dbReference type="SAM" id="SignalP"/>
    </source>
</evidence>
<feature type="signal peptide" evidence="2">
    <location>
        <begin position="1"/>
        <end position="21"/>
    </location>
</feature>
<keyword evidence="2" id="KW-0732">Signal</keyword>
<comment type="caution">
    <text evidence="3">The sequence shown here is derived from an EMBL/GenBank/DDBJ whole genome shotgun (WGS) entry which is preliminary data.</text>
</comment>
<name>A0A1Y1YJJ0_9FUNG</name>
<accession>A0A1Y1YJJ0</accession>
<protein>
    <submittedName>
        <fullName evidence="3">Uncharacterized protein</fullName>
    </submittedName>
</protein>
<dbReference type="EMBL" id="MCFE01000123">
    <property type="protein sequence ID" value="ORX97926.1"/>
    <property type="molecule type" value="Genomic_DNA"/>
</dbReference>
<reference evidence="3 4" key="1">
    <citation type="submission" date="2016-07" db="EMBL/GenBank/DDBJ databases">
        <title>Pervasive Adenine N6-methylation of Active Genes in Fungi.</title>
        <authorList>
            <consortium name="DOE Joint Genome Institute"/>
            <person name="Mondo S.J."/>
            <person name="Dannebaum R.O."/>
            <person name="Kuo R.C."/>
            <person name="Labutti K."/>
            <person name="Haridas S."/>
            <person name="Kuo A."/>
            <person name="Salamov A."/>
            <person name="Ahrendt S.R."/>
            <person name="Lipzen A."/>
            <person name="Sullivan W."/>
            <person name="Andreopoulos W.B."/>
            <person name="Clum A."/>
            <person name="Lindquist E."/>
            <person name="Daum C."/>
            <person name="Ramamoorthy G.K."/>
            <person name="Gryganskyi A."/>
            <person name="Culley D."/>
            <person name="Magnuson J.K."/>
            <person name="James T.Y."/>
            <person name="O'Malley M.A."/>
            <person name="Stajich J.E."/>
            <person name="Spatafora J.W."/>
            <person name="Visel A."/>
            <person name="Grigoriev I.V."/>
        </authorList>
    </citation>
    <scope>NUCLEOTIDE SEQUENCE [LARGE SCALE GENOMIC DNA]</scope>
    <source>
        <strain evidence="3 4">CBS 931.73</strain>
    </source>
</reference>
<sequence>MLSKAVFILLFYLALILLAYSAPISLEDAGTDTTQTQTQTTTNSPSNEIGIGIRISHS</sequence>
<dbReference type="InParanoid" id="A0A1Y1YJJ0"/>
<evidence type="ECO:0000256" key="1">
    <source>
        <dbReference type="SAM" id="MobiDB-lite"/>
    </source>
</evidence>